<organism evidence="1 2">
    <name type="scientific">Thanatephorus cucumeris (strain AG1-IB / isolate 7/3/14)</name>
    <name type="common">Lettuce bottom rot fungus</name>
    <name type="synonym">Rhizoctonia solani</name>
    <dbReference type="NCBI Taxonomy" id="1108050"/>
    <lineage>
        <taxon>Eukaryota</taxon>
        <taxon>Fungi</taxon>
        <taxon>Dikarya</taxon>
        <taxon>Basidiomycota</taxon>
        <taxon>Agaricomycotina</taxon>
        <taxon>Agaricomycetes</taxon>
        <taxon>Cantharellales</taxon>
        <taxon>Ceratobasidiaceae</taxon>
        <taxon>Rhizoctonia</taxon>
        <taxon>Rhizoctonia solani AG-1</taxon>
    </lineage>
</organism>
<evidence type="ECO:0000313" key="2">
    <source>
        <dbReference type="Proteomes" id="UP000059188"/>
    </source>
</evidence>
<proteinExistence type="predicted"/>
<gene>
    <name evidence="1" type="ORF">RSOLAG1IB_05623</name>
</gene>
<dbReference type="EMBL" id="LN679108">
    <property type="protein sequence ID" value="CEL63859.1"/>
    <property type="molecule type" value="Genomic_DNA"/>
</dbReference>
<dbReference type="Proteomes" id="UP000059188">
    <property type="component" value="Unassembled WGS sequence"/>
</dbReference>
<dbReference type="OrthoDB" id="3216799at2759"/>
<keyword evidence="2" id="KW-1185">Reference proteome</keyword>
<name>A0A0B7G421_THACB</name>
<protein>
    <submittedName>
        <fullName evidence="1">Uncharacterized protein</fullName>
    </submittedName>
</protein>
<sequence length="200" mass="23412">MWWHSNNHRHYLKGYRRDIVLEHADILANHLEGLQLQHFHINHYFADSNSVFEHRLNHKQYHPRGHHDHMDPLYGTRIHSPLHLAAQTPSNVPPINPSTPRLAEKELWNVSCPQCKRELQAPIEAAERLAASVLSARHKSLKTISFGDFLSQGRTEPSEWMVMQERNDESLVVWTQQPGAGRSWQQCKFERRGSRWTLVE</sequence>
<accession>A0A0B7G421</accession>
<evidence type="ECO:0000313" key="1">
    <source>
        <dbReference type="EMBL" id="CEL63859.1"/>
    </source>
</evidence>
<dbReference type="AlphaFoldDB" id="A0A0B7G421"/>
<reference evidence="1 2" key="1">
    <citation type="submission" date="2014-11" db="EMBL/GenBank/DDBJ databases">
        <authorList>
            <person name="Wibberg Daniel"/>
        </authorList>
    </citation>
    <scope>NUCLEOTIDE SEQUENCE [LARGE SCALE GENOMIC DNA]</scope>
    <source>
        <strain evidence="1">Rhizoctonia solani AG1-IB 7/3/14</strain>
    </source>
</reference>